<proteinExistence type="predicted"/>
<evidence type="ECO:0000313" key="1">
    <source>
        <dbReference type="EMBL" id="SUU86664.1"/>
    </source>
</evidence>
<sequence length="62" mass="7685">MGQMYDPELVKRRLKDMAYQLRQDAIKNGDMESWRISRLIREVSTMEQAREMERRLRRWRGL</sequence>
<evidence type="ECO:0000313" key="2">
    <source>
        <dbReference type="Proteomes" id="UP000254343"/>
    </source>
</evidence>
<protein>
    <submittedName>
        <fullName evidence="1">Uncharacterized protein</fullName>
    </submittedName>
</protein>
<organism evidence="1 2">
    <name type="scientific">Afipia felis</name>
    <name type="common">Cat scratch disease bacillus</name>
    <dbReference type="NCBI Taxonomy" id="1035"/>
    <lineage>
        <taxon>Bacteria</taxon>
        <taxon>Pseudomonadati</taxon>
        <taxon>Pseudomonadota</taxon>
        <taxon>Alphaproteobacteria</taxon>
        <taxon>Hyphomicrobiales</taxon>
        <taxon>Nitrobacteraceae</taxon>
        <taxon>Afipia</taxon>
    </lineage>
</organism>
<gene>
    <name evidence="1" type="ORF">NCTC12722_03894</name>
</gene>
<reference evidence="1 2" key="1">
    <citation type="submission" date="2018-06" db="EMBL/GenBank/DDBJ databases">
        <authorList>
            <consortium name="Pathogen Informatics"/>
            <person name="Doyle S."/>
        </authorList>
    </citation>
    <scope>NUCLEOTIDE SEQUENCE [LARGE SCALE GENOMIC DNA]</scope>
    <source>
        <strain evidence="1 2">NCTC12722</strain>
    </source>
</reference>
<dbReference type="Proteomes" id="UP000254343">
    <property type="component" value="Unassembled WGS sequence"/>
</dbReference>
<dbReference type="AlphaFoldDB" id="A0A380WCD6"/>
<dbReference type="EMBL" id="UIGB01000001">
    <property type="protein sequence ID" value="SUU86664.1"/>
    <property type="molecule type" value="Genomic_DNA"/>
</dbReference>
<name>A0A380WCD6_AFIFE</name>
<accession>A0A380WCD6</accession>
<dbReference type="RefSeq" id="WP_002717487.1">
    <property type="nucleotide sequence ID" value="NZ_UFSI01000001.1"/>
</dbReference>